<dbReference type="Pfam" id="PF10099">
    <property type="entry name" value="RskA_C"/>
    <property type="match status" value="1"/>
</dbReference>
<dbReference type="Proteomes" id="UP000584824">
    <property type="component" value="Unassembled WGS sequence"/>
</dbReference>
<evidence type="ECO:0000259" key="2">
    <source>
        <dbReference type="Pfam" id="PF10099"/>
    </source>
</evidence>
<feature type="domain" description="Anti-sigma K factor RskA C-terminal" evidence="2">
    <location>
        <begin position="107"/>
        <end position="227"/>
    </location>
</feature>
<evidence type="ECO:0000313" key="4">
    <source>
        <dbReference type="Proteomes" id="UP000584824"/>
    </source>
</evidence>
<dbReference type="AlphaFoldDB" id="A0A7W6P2C1"/>
<reference evidence="3 4" key="1">
    <citation type="submission" date="2020-08" db="EMBL/GenBank/DDBJ databases">
        <title>Genomic Encyclopedia of Type Strains, Phase IV (KMG-IV): sequencing the most valuable type-strain genomes for metagenomic binning, comparative biology and taxonomic classification.</title>
        <authorList>
            <person name="Goeker M."/>
        </authorList>
    </citation>
    <scope>NUCLEOTIDE SEQUENCE [LARGE SCALE GENOMIC DNA]</scope>
    <source>
        <strain evidence="3 4">DSM 26385</strain>
    </source>
</reference>
<dbReference type="PANTHER" id="PTHR37461:SF1">
    <property type="entry name" value="ANTI-SIGMA-K FACTOR RSKA"/>
    <property type="match status" value="1"/>
</dbReference>
<feature type="transmembrane region" description="Helical" evidence="1">
    <location>
        <begin position="95"/>
        <end position="118"/>
    </location>
</feature>
<keyword evidence="1" id="KW-0472">Membrane</keyword>
<keyword evidence="4" id="KW-1185">Reference proteome</keyword>
<dbReference type="GO" id="GO:0006417">
    <property type="term" value="P:regulation of translation"/>
    <property type="evidence" value="ECO:0007669"/>
    <property type="project" value="TreeGrafter"/>
</dbReference>
<protein>
    <submittedName>
        <fullName evidence="3">Anti-sigma-K factor RskA</fullName>
    </submittedName>
</protein>
<keyword evidence="1" id="KW-0812">Transmembrane</keyword>
<evidence type="ECO:0000256" key="1">
    <source>
        <dbReference type="SAM" id="Phobius"/>
    </source>
</evidence>
<proteinExistence type="predicted"/>
<organism evidence="3 4">
    <name type="scientific">Allorhizobium borbori</name>
    <dbReference type="NCBI Taxonomy" id="485907"/>
    <lineage>
        <taxon>Bacteria</taxon>
        <taxon>Pseudomonadati</taxon>
        <taxon>Pseudomonadota</taxon>
        <taxon>Alphaproteobacteria</taxon>
        <taxon>Hyphomicrobiales</taxon>
        <taxon>Rhizobiaceae</taxon>
        <taxon>Rhizobium/Agrobacterium group</taxon>
        <taxon>Allorhizobium</taxon>
    </lineage>
</organism>
<dbReference type="InterPro" id="IPR051474">
    <property type="entry name" value="Anti-sigma-K/W_factor"/>
</dbReference>
<gene>
    <name evidence="3" type="ORF">GGQ66_002257</name>
</gene>
<comment type="caution">
    <text evidence="3">The sequence shown here is derived from an EMBL/GenBank/DDBJ whole genome shotgun (WGS) entry which is preliminary data.</text>
</comment>
<accession>A0A7W6P2C1</accession>
<evidence type="ECO:0000313" key="3">
    <source>
        <dbReference type="EMBL" id="MBB4103689.1"/>
    </source>
</evidence>
<dbReference type="InterPro" id="IPR018764">
    <property type="entry name" value="RskA_C"/>
</dbReference>
<dbReference type="GO" id="GO:0016989">
    <property type="term" value="F:sigma factor antagonist activity"/>
    <property type="evidence" value="ECO:0007669"/>
    <property type="project" value="TreeGrafter"/>
</dbReference>
<sequence length="236" mass="24385">MTTGDEDRRTTSADDALAGEYVLGVLSTKERREVEARMVAEPAFARLVERWQADTASWNGIYGEAAPDPVILSRIESRLFGAEARPPAGLWHSLAFWRGLAFGSCFAAFAAVIVASGWPPFRAAPVPLVAELSAPGGTIALLASYNAADGRMKIVPAAAPEAGQKSLELWVVPGSGSPKSLGVLEAGAGGEIVIPAEMRAGLHDGVVLAVTVEPFGGSPTGLPTGPVIVSGAVRSL</sequence>
<dbReference type="EMBL" id="JACIDU010000008">
    <property type="protein sequence ID" value="MBB4103689.1"/>
    <property type="molecule type" value="Genomic_DNA"/>
</dbReference>
<dbReference type="RefSeq" id="WP_183792468.1">
    <property type="nucleotide sequence ID" value="NZ_JACIDU010000008.1"/>
</dbReference>
<name>A0A7W6P2C1_9HYPH</name>
<dbReference type="GO" id="GO:0005886">
    <property type="term" value="C:plasma membrane"/>
    <property type="evidence" value="ECO:0007669"/>
    <property type="project" value="InterPro"/>
</dbReference>
<keyword evidence="1" id="KW-1133">Transmembrane helix</keyword>
<dbReference type="PANTHER" id="PTHR37461">
    <property type="entry name" value="ANTI-SIGMA-K FACTOR RSKA"/>
    <property type="match status" value="1"/>
</dbReference>
<feature type="transmembrane region" description="Helical" evidence="1">
    <location>
        <begin position="124"/>
        <end position="143"/>
    </location>
</feature>